<dbReference type="OrthoDB" id="9810154at2"/>
<dbReference type="AlphaFoldDB" id="A0A0M7B7H1"/>
<gene>
    <name evidence="1" type="ORF">JSE7799_00854</name>
</gene>
<dbReference type="InterPro" id="IPR029033">
    <property type="entry name" value="His_PPase_superfam"/>
</dbReference>
<proteinExistence type="predicted"/>
<dbReference type="CDD" id="cd07067">
    <property type="entry name" value="HP_PGM_like"/>
    <property type="match status" value="1"/>
</dbReference>
<reference evidence="1 2" key="1">
    <citation type="submission" date="2015-09" db="EMBL/GenBank/DDBJ databases">
        <authorList>
            <person name="Jackson K.R."/>
            <person name="Lunt B.L."/>
            <person name="Fisher J.N.B."/>
            <person name="Gardner A.V."/>
            <person name="Bailey M.E."/>
            <person name="Deus L.M."/>
            <person name="Earl A.S."/>
            <person name="Gibby P.D."/>
            <person name="Hartmann K.A."/>
            <person name="Liu J.E."/>
            <person name="Manci A.M."/>
            <person name="Nielsen D.A."/>
            <person name="Solomon M.B."/>
            <person name="Breakwell D.P."/>
            <person name="Burnett S.H."/>
            <person name="Grose J.H."/>
        </authorList>
    </citation>
    <scope>NUCLEOTIDE SEQUENCE [LARGE SCALE GENOMIC DNA]</scope>
    <source>
        <strain evidence="1 2">CECT 7799</strain>
    </source>
</reference>
<name>A0A0M7B7H1_9RHOB</name>
<dbReference type="EMBL" id="CYPR01000046">
    <property type="protein sequence ID" value="CUH29756.1"/>
    <property type="molecule type" value="Genomic_DNA"/>
</dbReference>
<dbReference type="PANTHER" id="PTHR47623">
    <property type="entry name" value="OS09G0287300 PROTEIN"/>
    <property type="match status" value="1"/>
</dbReference>
<dbReference type="Gene3D" id="3.40.50.1240">
    <property type="entry name" value="Phosphoglycerate mutase-like"/>
    <property type="match status" value="1"/>
</dbReference>
<dbReference type="Pfam" id="PF00300">
    <property type="entry name" value="His_Phos_1"/>
    <property type="match status" value="1"/>
</dbReference>
<dbReference type="InterPro" id="IPR013078">
    <property type="entry name" value="His_Pase_superF_clade-1"/>
</dbReference>
<dbReference type="STRING" id="313367.JSE7799_00854"/>
<protein>
    <submittedName>
        <fullName evidence="1">Phosphohistidine phosphatase SixA</fullName>
    </submittedName>
</protein>
<keyword evidence="2" id="KW-1185">Reference proteome</keyword>
<evidence type="ECO:0000313" key="2">
    <source>
        <dbReference type="Proteomes" id="UP000049455"/>
    </source>
</evidence>
<sequence>MKLILLRHAKSDWTDPDQDDHERPLNERGRHAATALGDWLRSRGYLPTHVLCSDATRTRQTLEGLALPETPTEYRADLYLSGAGTILDLAKDSDAECLLIVAHSPGIGQAAGMACVTPPNDPDFGRYPTGACTVIDNGIPGRCLDFTTPRAL</sequence>
<dbReference type="PANTHER" id="PTHR47623:SF1">
    <property type="entry name" value="OS09G0287300 PROTEIN"/>
    <property type="match status" value="1"/>
</dbReference>
<dbReference type="RefSeq" id="WP_055662511.1">
    <property type="nucleotide sequence ID" value="NZ_CYPR01000046.1"/>
</dbReference>
<dbReference type="SMART" id="SM00855">
    <property type="entry name" value="PGAM"/>
    <property type="match status" value="1"/>
</dbReference>
<organism evidence="1 2">
    <name type="scientific">Jannaschia seosinensis</name>
    <dbReference type="NCBI Taxonomy" id="313367"/>
    <lineage>
        <taxon>Bacteria</taxon>
        <taxon>Pseudomonadati</taxon>
        <taxon>Pseudomonadota</taxon>
        <taxon>Alphaproteobacteria</taxon>
        <taxon>Rhodobacterales</taxon>
        <taxon>Roseobacteraceae</taxon>
        <taxon>Jannaschia</taxon>
    </lineage>
</organism>
<dbReference type="SUPFAM" id="SSF53254">
    <property type="entry name" value="Phosphoglycerate mutase-like"/>
    <property type="match status" value="1"/>
</dbReference>
<evidence type="ECO:0000313" key="1">
    <source>
        <dbReference type="EMBL" id="CUH29756.1"/>
    </source>
</evidence>
<dbReference type="Proteomes" id="UP000049455">
    <property type="component" value="Unassembled WGS sequence"/>
</dbReference>
<accession>A0A0M7B7H1</accession>